<gene>
    <name evidence="7" type="ORF">V5N11_006752</name>
</gene>
<dbReference type="EMBL" id="JBANAX010000394">
    <property type="protein sequence ID" value="KAL1210422.1"/>
    <property type="molecule type" value="Genomic_DNA"/>
</dbReference>
<dbReference type="PANTHER" id="PTHR31674:SF75">
    <property type="entry name" value="TF-B3 DOMAIN-CONTAINING PROTEIN"/>
    <property type="match status" value="1"/>
</dbReference>
<comment type="subcellular location">
    <subcellularLocation>
        <location evidence="1">Nucleus</location>
    </subcellularLocation>
</comment>
<dbReference type="PROSITE" id="PS50863">
    <property type="entry name" value="B3"/>
    <property type="match status" value="1"/>
</dbReference>
<dbReference type="PANTHER" id="PTHR31674">
    <property type="entry name" value="B3 DOMAIN-CONTAINING PROTEIN REM-LIKE 3-RELATED"/>
    <property type="match status" value="1"/>
</dbReference>
<dbReference type="GO" id="GO:0003677">
    <property type="term" value="F:DNA binding"/>
    <property type="evidence" value="ECO:0007669"/>
    <property type="project" value="UniProtKB-KW"/>
</dbReference>
<evidence type="ECO:0000256" key="4">
    <source>
        <dbReference type="ARBA" id="ARBA00023163"/>
    </source>
</evidence>
<comment type="caution">
    <text evidence="7">The sequence shown here is derived from an EMBL/GenBank/DDBJ whole genome shotgun (WGS) entry which is preliminary data.</text>
</comment>
<evidence type="ECO:0000313" key="7">
    <source>
        <dbReference type="EMBL" id="KAL1210422.1"/>
    </source>
</evidence>
<sequence length="90" mass="10394">MFYHPVSFTRANKMEKAGGKKITLLDKHGVKWPVNLLIEKGKGKMHFGRGFKEFINSIGIEGYYSIVLELVWEDTTTPMFKFCSKIKTLH</sequence>
<protein>
    <submittedName>
        <fullName evidence="7">B3 domain-containing protein REM6</fullName>
    </submittedName>
</protein>
<accession>A0ABD1AUL3</accession>
<keyword evidence="4" id="KW-0804">Transcription</keyword>
<evidence type="ECO:0000256" key="3">
    <source>
        <dbReference type="ARBA" id="ARBA00023125"/>
    </source>
</evidence>
<evidence type="ECO:0000256" key="1">
    <source>
        <dbReference type="ARBA" id="ARBA00004123"/>
    </source>
</evidence>
<dbReference type="Pfam" id="PF02362">
    <property type="entry name" value="B3"/>
    <property type="match status" value="1"/>
</dbReference>
<dbReference type="InterPro" id="IPR003340">
    <property type="entry name" value="B3_DNA-bd"/>
</dbReference>
<evidence type="ECO:0000256" key="5">
    <source>
        <dbReference type="ARBA" id="ARBA00023242"/>
    </source>
</evidence>
<keyword evidence="2" id="KW-0805">Transcription regulation</keyword>
<dbReference type="AlphaFoldDB" id="A0ABD1AUL3"/>
<dbReference type="GO" id="GO:0005634">
    <property type="term" value="C:nucleus"/>
    <property type="evidence" value="ECO:0007669"/>
    <property type="project" value="UniProtKB-SubCell"/>
</dbReference>
<dbReference type="CDD" id="cd10017">
    <property type="entry name" value="B3_DNA"/>
    <property type="match status" value="1"/>
</dbReference>
<evidence type="ECO:0000313" key="8">
    <source>
        <dbReference type="Proteomes" id="UP001558713"/>
    </source>
</evidence>
<dbReference type="SUPFAM" id="SSF101936">
    <property type="entry name" value="DNA-binding pseudobarrel domain"/>
    <property type="match status" value="1"/>
</dbReference>
<dbReference type="Proteomes" id="UP001558713">
    <property type="component" value="Unassembled WGS sequence"/>
</dbReference>
<evidence type="ECO:0000256" key="2">
    <source>
        <dbReference type="ARBA" id="ARBA00023015"/>
    </source>
</evidence>
<keyword evidence="5" id="KW-0539">Nucleus</keyword>
<name>A0ABD1AUL3_CARAN</name>
<keyword evidence="3" id="KW-0238">DNA-binding</keyword>
<reference evidence="7 8" key="1">
    <citation type="submission" date="2024-04" db="EMBL/GenBank/DDBJ databases">
        <title>Genome assembly C_amara_ONT_v2.</title>
        <authorList>
            <person name="Yant L."/>
            <person name="Moore C."/>
            <person name="Slenker M."/>
        </authorList>
    </citation>
    <scope>NUCLEOTIDE SEQUENCE [LARGE SCALE GENOMIC DNA]</scope>
    <source>
        <tissue evidence="7">Leaf</tissue>
    </source>
</reference>
<dbReference type="Gene3D" id="2.40.330.10">
    <property type="entry name" value="DNA-binding pseudobarrel domain"/>
    <property type="match status" value="1"/>
</dbReference>
<dbReference type="InterPro" id="IPR015300">
    <property type="entry name" value="DNA-bd_pseudobarrel_sf"/>
</dbReference>
<feature type="domain" description="TF-B3" evidence="6">
    <location>
        <begin position="1"/>
        <end position="85"/>
    </location>
</feature>
<dbReference type="InterPro" id="IPR039218">
    <property type="entry name" value="REM_fam"/>
</dbReference>
<proteinExistence type="predicted"/>
<evidence type="ECO:0000259" key="6">
    <source>
        <dbReference type="PROSITE" id="PS50863"/>
    </source>
</evidence>
<dbReference type="SMART" id="SM01019">
    <property type="entry name" value="B3"/>
    <property type="match status" value="1"/>
</dbReference>
<keyword evidence="8" id="KW-1185">Reference proteome</keyword>
<organism evidence="7 8">
    <name type="scientific">Cardamine amara subsp. amara</name>
    <dbReference type="NCBI Taxonomy" id="228776"/>
    <lineage>
        <taxon>Eukaryota</taxon>
        <taxon>Viridiplantae</taxon>
        <taxon>Streptophyta</taxon>
        <taxon>Embryophyta</taxon>
        <taxon>Tracheophyta</taxon>
        <taxon>Spermatophyta</taxon>
        <taxon>Magnoliopsida</taxon>
        <taxon>eudicotyledons</taxon>
        <taxon>Gunneridae</taxon>
        <taxon>Pentapetalae</taxon>
        <taxon>rosids</taxon>
        <taxon>malvids</taxon>
        <taxon>Brassicales</taxon>
        <taxon>Brassicaceae</taxon>
        <taxon>Cardamineae</taxon>
        <taxon>Cardamine</taxon>
    </lineage>
</organism>